<evidence type="ECO:0000259" key="8">
    <source>
        <dbReference type="PROSITE" id="PS50110"/>
    </source>
</evidence>
<dbReference type="Pfam" id="PF00486">
    <property type="entry name" value="Trans_reg_C"/>
    <property type="match status" value="1"/>
</dbReference>
<dbReference type="PANTHER" id="PTHR48111">
    <property type="entry name" value="REGULATOR OF RPOS"/>
    <property type="match status" value="1"/>
</dbReference>
<keyword evidence="11" id="KW-1185">Reference proteome</keyword>
<dbReference type="InterPro" id="IPR016032">
    <property type="entry name" value="Sig_transdc_resp-reg_C-effctor"/>
</dbReference>
<dbReference type="SUPFAM" id="SSF46894">
    <property type="entry name" value="C-terminal effector domain of the bipartite response regulators"/>
    <property type="match status" value="1"/>
</dbReference>
<evidence type="ECO:0000256" key="1">
    <source>
        <dbReference type="ARBA" id="ARBA00022553"/>
    </source>
</evidence>
<proteinExistence type="predicted"/>
<protein>
    <submittedName>
        <fullName evidence="10">Response regulator transcription factor</fullName>
    </submittedName>
</protein>
<dbReference type="InterPro" id="IPR011006">
    <property type="entry name" value="CheY-like_superfamily"/>
</dbReference>
<evidence type="ECO:0000259" key="9">
    <source>
        <dbReference type="PROSITE" id="PS51755"/>
    </source>
</evidence>
<keyword evidence="4 7" id="KW-0238">DNA-binding</keyword>
<dbReference type="InterPro" id="IPR036388">
    <property type="entry name" value="WH-like_DNA-bd_sf"/>
</dbReference>
<dbReference type="CDD" id="cd17574">
    <property type="entry name" value="REC_OmpR"/>
    <property type="match status" value="1"/>
</dbReference>
<dbReference type="InterPro" id="IPR039420">
    <property type="entry name" value="WalR-like"/>
</dbReference>
<dbReference type="SMART" id="SM00862">
    <property type="entry name" value="Trans_reg_C"/>
    <property type="match status" value="1"/>
</dbReference>
<sequence>MAERLLMIDDDASLATMVSEYLGAQGLLLSVAGTLAEGERLLREQAFDALILDGMLPDGDGLDLCRKLRATSTLPILMLTARGDEVDRVVGLEIGADDYLAKPFSPRELLARLRALLRRSQGNVARTADTLRFGRLEVDVAAMVARLDGKDLSLTAHQFALLLALARHPGRVLSRDALLELARGDALEAFDRSIDVHISRIRAAIEDDPKTPRRILTIRGAGYVFTLKQDDI</sequence>
<evidence type="ECO:0000256" key="6">
    <source>
        <dbReference type="PROSITE-ProRule" id="PRU00169"/>
    </source>
</evidence>
<dbReference type="Proteomes" id="UP001500547">
    <property type="component" value="Unassembled WGS sequence"/>
</dbReference>
<evidence type="ECO:0000313" key="10">
    <source>
        <dbReference type="EMBL" id="GAA5162418.1"/>
    </source>
</evidence>
<gene>
    <name evidence="10" type="ORF">GCM10025770_13060</name>
</gene>
<dbReference type="Gene3D" id="3.40.50.2300">
    <property type="match status" value="1"/>
</dbReference>
<feature type="DNA-binding region" description="OmpR/PhoB-type" evidence="7">
    <location>
        <begin position="128"/>
        <end position="227"/>
    </location>
</feature>
<dbReference type="PANTHER" id="PTHR48111:SF4">
    <property type="entry name" value="DNA-BINDING DUAL TRANSCRIPTIONAL REGULATOR OMPR"/>
    <property type="match status" value="1"/>
</dbReference>
<evidence type="ECO:0000256" key="5">
    <source>
        <dbReference type="ARBA" id="ARBA00023163"/>
    </source>
</evidence>
<evidence type="ECO:0000256" key="2">
    <source>
        <dbReference type="ARBA" id="ARBA00023012"/>
    </source>
</evidence>
<feature type="modified residue" description="4-aspartylphosphate" evidence="6">
    <location>
        <position position="53"/>
    </location>
</feature>
<evidence type="ECO:0000256" key="4">
    <source>
        <dbReference type="ARBA" id="ARBA00023125"/>
    </source>
</evidence>
<dbReference type="EMBL" id="BAABLD010000007">
    <property type="protein sequence ID" value="GAA5162418.1"/>
    <property type="molecule type" value="Genomic_DNA"/>
</dbReference>
<dbReference type="Pfam" id="PF00072">
    <property type="entry name" value="Response_reg"/>
    <property type="match status" value="1"/>
</dbReference>
<dbReference type="CDD" id="cd00383">
    <property type="entry name" value="trans_reg_C"/>
    <property type="match status" value="1"/>
</dbReference>
<dbReference type="Gene3D" id="6.10.250.690">
    <property type="match status" value="1"/>
</dbReference>
<dbReference type="PROSITE" id="PS50110">
    <property type="entry name" value="RESPONSE_REGULATORY"/>
    <property type="match status" value="1"/>
</dbReference>
<keyword evidence="3" id="KW-0805">Transcription regulation</keyword>
<dbReference type="InterPro" id="IPR001867">
    <property type="entry name" value="OmpR/PhoB-type_DNA-bd"/>
</dbReference>
<dbReference type="PROSITE" id="PS51755">
    <property type="entry name" value="OMPR_PHOB"/>
    <property type="match status" value="1"/>
</dbReference>
<keyword evidence="1 6" id="KW-0597">Phosphoprotein</keyword>
<dbReference type="RefSeq" id="WP_345532075.1">
    <property type="nucleotide sequence ID" value="NZ_BAABLD010000007.1"/>
</dbReference>
<accession>A0ABP9QIA2</accession>
<keyword evidence="2" id="KW-0902">Two-component regulatory system</keyword>
<dbReference type="InterPro" id="IPR001789">
    <property type="entry name" value="Sig_transdc_resp-reg_receiver"/>
</dbReference>
<name>A0ABP9QIA2_9RHOO</name>
<dbReference type="SMART" id="SM00448">
    <property type="entry name" value="REC"/>
    <property type="match status" value="1"/>
</dbReference>
<dbReference type="SUPFAM" id="SSF52172">
    <property type="entry name" value="CheY-like"/>
    <property type="match status" value="1"/>
</dbReference>
<keyword evidence="5" id="KW-0804">Transcription</keyword>
<evidence type="ECO:0000256" key="7">
    <source>
        <dbReference type="PROSITE-ProRule" id="PRU01091"/>
    </source>
</evidence>
<reference evidence="11" key="1">
    <citation type="journal article" date="2019" name="Int. J. Syst. Evol. Microbiol.">
        <title>The Global Catalogue of Microorganisms (GCM) 10K type strain sequencing project: providing services to taxonomists for standard genome sequencing and annotation.</title>
        <authorList>
            <consortium name="The Broad Institute Genomics Platform"/>
            <consortium name="The Broad Institute Genome Sequencing Center for Infectious Disease"/>
            <person name="Wu L."/>
            <person name="Ma J."/>
        </authorList>
    </citation>
    <scope>NUCLEOTIDE SEQUENCE [LARGE SCALE GENOMIC DNA]</scope>
    <source>
        <strain evidence="11">JCM 18715</strain>
    </source>
</reference>
<evidence type="ECO:0000313" key="11">
    <source>
        <dbReference type="Proteomes" id="UP001500547"/>
    </source>
</evidence>
<feature type="domain" description="OmpR/PhoB-type" evidence="9">
    <location>
        <begin position="128"/>
        <end position="227"/>
    </location>
</feature>
<feature type="domain" description="Response regulatory" evidence="8">
    <location>
        <begin position="4"/>
        <end position="117"/>
    </location>
</feature>
<evidence type="ECO:0000256" key="3">
    <source>
        <dbReference type="ARBA" id="ARBA00023015"/>
    </source>
</evidence>
<comment type="caution">
    <text evidence="10">The sequence shown here is derived from an EMBL/GenBank/DDBJ whole genome shotgun (WGS) entry which is preliminary data.</text>
</comment>
<organism evidence="10 11">
    <name type="scientific">Viridibacterium curvum</name>
    <dbReference type="NCBI Taxonomy" id="1101404"/>
    <lineage>
        <taxon>Bacteria</taxon>
        <taxon>Pseudomonadati</taxon>
        <taxon>Pseudomonadota</taxon>
        <taxon>Betaproteobacteria</taxon>
        <taxon>Rhodocyclales</taxon>
        <taxon>Rhodocyclaceae</taxon>
        <taxon>Viridibacterium</taxon>
    </lineage>
</organism>
<dbReference type="Gene3D" id="1.10.10.10">
    <property type="entry name" value="Winged helix-like DNA-binding domain superfamily/Winged helix DNA-binding domain"/>
    <property type="match status" value="1"/>
</dbReference>